<gene>
    <name evidence="1" type="ORF">PIB30_114002</name>
</gene>
<keyword evidence="2" id="KW-1185">Reference proteome</keyword>
<feature type="non-terminal residue" evidence="1">
    <location>
        <position position="67"/>
    </location>
</feature>
<name>A0ABU6W2A8_9FABA</name>
<evidence type="ECO:0000313" key="2">
    <source>
        <dbReference type="Proteomes" id="UP001341840"/>
    </source>
</evidence>
<proteinExistence type="predicted"/>
<accession>A0ABU6W2A8</accession>
<sequence>MAIPERISKIVDLRLLIPRQIDEQERRMVTRQQNMEENFTEECVASFARIGVACSQEIPTQRMSIKD</sequence>
<protein>
    <submittedName>
        <fullName evidence="1">Uncharacterized protein</fullName>
    </submittedName>
</protein>
<comment type="caution">
    <text evidence="1">The sequence shown here is derived from an EMBL/GenBank/DDBJ whole genome shotgun (WGS) entry which is preliminary data.</text>
</comment>
<dbReference type="Proteomes" id="UP001341840">
    <property type="component" value="Unassembled WGS sequence"/>
</dbReference>
<evidence type="ECO:0000313" key="1">
    <source>
        <dbReference type="EMBL" id="MED6179098.1"/>
    </source>
</evidence>
<dbReference type="EMBL" id="JASCZI010160922">
    <property type="protein sequence ID" value="MED6179098.1"/>
    <property type="molecule type" value="Genomic_DNA"/>
</dbReference>
<organism evidence="1 2">
    <name type="scientific">Stylosanthes scabra</name>
    <dbReference type="NCBI Taxonomy" id="79078"/>
    <lineage>
        <taxon>Eukaryota</taxon>
        <taxon>Viridiplantae</taxon>
        <taxon>Streptophyta</taxon>
        <taxon>Embryophyta</taxon>
        <taxon>Tracheophyta</taxon>
        <taxon>Spermatophyta</taxon>
        <taxon>Magnoliopsida</taxon>
        <taxon>eudicotyledons</taxon>
        <taxon>Gunneridae</taxon>
        <taxon>Pentapetalae</taxon>
        <taxon>rosids</taxon>
        <taxon>fabids</taxon>
        <taxon>Fabales</taxon>
        <taxon>Fabaceae</taxon>
        <taxon>Papilionoideae</taxon>
        <taxon>50 kb inversion clade</taxon>
        <taxon>dalbergioids sensu lato</taxon>
        <taxon>Dalbergieae</taxon>
        <taxon>Pterocarpus clade</taxon>
        <taxon>Stylosanthes</taxon>
    </lineage>
</organism>
<reference evidence="1 2" key="1">
    <citation type="journal article" date="2023" name="Plants (Basel)">
        <title>Bridging the Gap: Combining Genomics and Transcriptomics Approaches to Understand Stylosanthes scabra, an Orphan Legume from the Brazilian Caatinga.</title>
        <authorList>
            <person name="Ferreira-Neto J.R.C."/>
            <person name="da Silva M.D."/>
            <person name="Binneck E."/>
            <person name="de Melo N.F."/>
            <person name="da Silva R.H."/>
            <person name="de Melo A.L.T.M."/>
            <person name="Pandolfi V."/>
            <person name="Bustamante F.O."/>
            <person name="Brasileiro-Vidal A.C."/>
            <person name="Benko-Iseppon A.M."/>
        </authorList>
    </citation>
    <scope>NUCLEOTIDE SEQUENCE [LARGE SCALE GENOMIC DNA]</scope>
    <source>
        <tissue evidence="1">Leaves</tissue>
    </source>
</reference>